<dbReference type="PROSITE" id="PS00010">
    <property type="entry name" value="ASX_HYDROXYL"/>
    <property type="match status" value="2"/>
</dbReference>
<dbReference type="Pfam" id="PF00024">
    <property type="entry name" value="PAN_1"/>
    <property type="match status" value="1"/>
</dbReference>
<dbReference type="Gene3D" id="2.10.25.10">
    <property type="entry name" value="Laminin"/>
    <property type="match status" value="2"/>
</dbReference>
<evidence type="ECO:0000259" key="9">
    <source>
        <dbReference type="PROSITE" id="PS50026"/>
    </source>
</evidence>
<comment type="caution">
    <text evidence="7">Lacks conserved residue(s) required for the propagation of feature annotation.</text>
</comment>
<proteinExistence type="predicted"/>
<evidence type="ECO:0000313" key="11">
    <source>
        <dbReference type="EMBL" id="CAH3168565.1"/>
    </source>
</evidence>
<dbReference type="InterPro" id="IPR000152">
    <property type="entry name" value="EGF-type_Asp/Asn_hydroxyl_site"/>
</dbReference>
<evidence type="ECO:0000259" key="10">
    <source>
        <dbReference type="PROSITE" id="PS51132"/>
    </source>
</evidence>
<dbReference type="InterPro" id="IPR018097">
    <property type="entry name" value="EGF_Ca-bd_CS"/>
</dbReference>
<dbReference type="PROSITE" id="PS50026">
    <property type="entry name" value="EGF_3"/>
    <property type="match status" value="2"/>
</dbReference>
<dbReference type="InterPro" id="IPR003112">
    <property type="entry name" value="Olfac-like_dom"/>
</dbReference>
<dbReference type="InterPro" id="IPR001881">
    <property type="entry name" value="EGF-like_Ca-bd_dom"/>
</dbReference>
<dbReference type="PANTHER" id="PTHR23192:SF87">
    <property type="entry name" value="AMASSIN-3"/>
    <property type="match status" value="1"/>
</dbReference>
<feature type="domain" description="EGF-like" evidence="9">
    <location>
        <begin position="197"/>
        <end position="237"/>
    </location>
</feature>
<dbReference type="PANTHER" id="PTHR23192">
    <property type="entry name" value="OLFACTOMEDIN-RELATED"/>
    <property type="match status" value="1"/>
</dbReference>
<feature type="signal peptide" evidence="8">
    <location>
        <begin position="1"/>
        <end position="21"/>
    </location>
</feature>
<evidence type="ECO:0000256" key="6">
    <source>
        <dbReference type="ARBA" id="ARBA00023157"/>
    </source>
</evidence>
<dbReference type="InterPro" id="IPR003609">
    <property type="entry name" value="Pan_app"/>
</dbReference>
<dbReference type="Pfam" id="PF02191">
    <property type="entry name" value="OLF"/>
    <property type="match status" value="1"/>
</dbReference>
<evidence type="ECO:0000256" key="4">
    <source>
        <dbReference type="ARBA" id="ARBA00022729"/>
    </source>
</evidence>
<dbReference type="Pfam" id="PF12947">
    <property type="entry name" value="EGF_3"/>
    <property type="match status" value="2"/>
</dbReference>
<feature type="domain" description="Olfactomedin-like" evidence="10">
    <location>
        <begin position="239"/>
        <end position="491"/>
    </location>
</feature>
<dbReference type="PROSITE" id="PS01187">
    <property type="entry name" value="EGF_CA"/>
    <property type="match status" value="1"/>
</dbReference>
<keyword evidence="6" id="KW-1015">Disulfide bond</keyword>
<evidence type="ECO:0000313" key="12">
    <source>
        <dbReference type="Proteomes" id="UP001159405"/>
    </source>
</evidence>
<evidence type="ECO:0000256" key="7">
    <source>
        <dbReference type="PROSITE-ProRule" id="PRU00076"/>
    </source>
</evidence>
<keyword evidence="2" id="KW-0964">Secreted</keyword>
<dbReference type="InterPro" id="IPR050605">
    <property type="entry name" value="Olfactomedin-like_domain"/>
</dbReference>
<dbReference type="PROSITE" id="PS01186">
    <property type="entry name" value="EGF_2"/>
    <property type="match status" value="2"/>
</dbReference>
<keyword evidence="12" id="KW-1185">Reference proteome</keyword>
<accession>A0ABN8QS40</accession>
<dbReference type="CDD" id="cd00054">
    <property type="entry name" value="EGF_CA"/>
    <property type="match status" value="2"/>
</dbReference>
<reference evidence="11 12" key="1">
    <citation type="submission" date="2022-05" db="EMBL/GenBank/DDBJ databases">
        <authorList>
            <consortium name="Genoscope - CEA"/>
            <person name="William W."/>
        </authorList>
    </citation>
    <scope>NUCLEOTIDE SEQUENCE [LARGE SCALE GENOMIC DNA]</scope>
</reference>
<feature type="chain" id="PRO_5047160026" description="Olfactomedin-like domain-containing protein" evidence="8">
    <location>
        <begin position="22"/>
        <end position="492"/>
    </location>
</feature>
<feature type="domain" description="EGF-like" evidence="9">
    <location>
        <begin position="156"/>
        <end position="196"/>
    </location>
</feature>
<dbReference type="SMART" id="SM00181">
    <property type="entry name" value="EGF"/>
    <property type="match status" value="2"/>
</dbReference>
<keyword evidence="4 8" id="KW-0732">Signal</keyword>
<evidence type="ECO:0000256" key="2">
    <source>
        <dbReference type="ARBA" id="ARBA00022525"/>
    </source>
</evidence>
<keyword evidence="3 7" id="KW-0245">EGF-like domain</keyword>
<dbReference type="InterPro" id="IPR009030">
    <property type="entry name" value="Growth_fac_rcpt_cys_sf"/>
</dbReference>
<dbReference type="EMBL" id="CALNXK010000145">
    <property type="protein sequence ID" value="CAH3168565.1"/>
    <property type="molecule type" value="Genomic_DNA"/>
</dbReference>
<dbReference type="SMART" id="SM00179">
    <property type="entry name" value="EGF_CA"/>
    <property type="match status" value="2"/>
</dbReference>
<comment type="caution">
    <text evidence="11">The sequence shown here is derived from an EMBL/GenBank/DDBJ whole genome shotgun (WGS) entry which is preliminary data.</text>
</comment>
<dbReference type="InterPro" id="IPR000742">
    <property type="entry name" value="EGF"/>
</dbReference>
<keyword evidence="5" id="KW-0677">Repeat</keyword>
<evidence type="ECO:0000256" key="8">
    <source>
        <dbReference type="SAM" id="SignalP"/>
    </source>
</evidence>
<protein>
    <recommendedName>
        <fullName evidence="13">Olfactomedin-like domain-containing protein</fullName>
    </recommendedName>
</protein>
<evidence type="ECO:0000256" key="3">
    <source>
        <dbReference type="ARBA" id="ARBA00022536"/>
    </source>
</evidence>
<evidence type="ECO:0000256" key="5">
    <source>
        <dbReference type="ARBA" id="ARBA00022737"/>
    </source>
</evidence>
<dbReference type="SMART" id="SM00284">
    <property type="entry name" value="OLF"/>
    <property type="match status" value="1"/>
</dbReference>
<evidence type="ECO:0008006" key="13">
    <source>
        <dbReference type="Google" id="ProtNLM"/>
    </source>
</evidence>
<dbReference type="SUPFAM" id="SSF57184">
    <property type="entry name" value="Growth factor receptor domain"/>
    <property type="match status" value="1"/>
</dbReference>
<evidence type="ECO:0000256" key="1">
    <source>
        <dbReference type="ARBA" id="ARBA00004613"/>
    </source>
</evidence>
<gene>
    <name evidence="11" type="ORF">PLOB_00009278</name>
</gene>
<dbReference type="InterPro" id="IPR024731">
    <property type="entry name" value="NELL2-like_EGF"/>
</dbReference>
<comment type="subcellular location">
    <subcellularLocation>
        <location evidence="1">Secreted</location>
    </subcellularLocation>
</comment>
<name>A0ABN8QS40_9CNID</name>
<dbReference type="PROSITE" id="PS51132">
    <property type="entry name" value="OLF"/>
    <property type="match status" value="1"/>
</dbReference>
<organism evidence="11 12">
    <name type="scientific">Porites lobata</name>
    <dbReference type="NCBI Taxonomy" id="104759"/>
    <lineage>
        <taxon>Eukaryota</taxon>
        <taxon>Metazoa</taxon>
        <taxon>Cnidaria</taxon>
        <taxon>Anthozoa</taxon>
        <taxon>Hexacorallia</taxon>
        <taxon>Scleractinia</taxon>
        <taxon>Fungiina</taxon>
        <taxon>Poritidae</taxon>
        <taxon>Porites</taxon>
    </lineage>
</organism>
<sequence>MTARIVFRVSVLALLLYSAVTQKCPAGGRSESSIVGWMLRGHVYDTLLAELPFTCVFKCREDNRCQSFNWVISLLTCEFNNRTKEARPEDFIPNQDRSYYRRDLQRVPLGSIQELPAETCDEIKRSEGHAVSGRYWFSTIKSGTSVLAYCNMETNDIDECSASSPVCDINANCSNTRGSYICTCRAGYTGDGKTCQDIDECGASTPVCDINANCSNTRGSYICTCKSGYIGDGKTCQDSCTHIKSVGKPVIHNSRSYTQGAWMKDPLGIMGPETIFVMVGYGGRKVLEEFENMDTFKTGIARKKYVLPYNWDGTGGVVYGPYLYYNREATNYIVKYNLRTEGVEKQISLSGSARVTSYQWGGYSQVDLAVDEQGLWALWGYSGNSNKLRAQMIDVHKGSLTLAWNLNSEVMNSMGNAFVACGVVYCIDDYHSESTTINFAYDTKTGNQWNPNIQFTNQFGYNSMVAYNPRERVLYAWDNQRLVTYPITFKER</sequence>
<dbReference type="Proteomes" id="UP001159405">
    <property type="component" value="Unassembled WGS sequence"/>
</dbReference>